<organism evidence="1 2">
    <name type="scientific">Streptomyces alanosinicus</name>
    <dbReference type="NCBI Taxonomy" id="68171"/>
    <lineage>
        <taxon>Bacteria</taxon>
        <taxon>Bacillati</taxon>
        <taxon>Actinomycetota</taxon>
        <taxon>Actinomycetes</taxon>
        <taxon>Kitasatosporales</taxon>
        <taxon>Streptomycetaceae</taxon>
        <taxon>Streptomyces</taxon>
    </lineage>
</organism>
<evidence type="ECO:0000313" key="1">
    <source>
        <dbReference type="EMBL" id="GHE11073.1"/>
    </source>
</evidence>
<protein>
    <submittedName>
        <fullName evidence="1">Uncharacterized protein</fullName>
    </submittedName>
</protein>
<dbReference type="AlphaFoldDB" id="A0A919D5Z7"/>
<proteinExistence type="predicted"/>
<sequence>MAAAGGALLMGHASRAYAVQQSAAQDQRLPEIGQTVNLTANSFGATLVVNLPPPLPRLNFIGSLVQKVMAGGPDFVRLQTLNFTLEPAHAHFGKVTVVLPDNDDSPASTLALGPTGLVETWVQSFTATFQRQADTPGPFTYHGSPTGGARFELQAPIRLGTVSSNGEKTVDAQIEGMAVNQGQLSA</sequence>
<keyword evidence="2" id="KW-1185">Reference proteome</keyword>
<gene>
    <name evidence="1" type="ORF">GCM10010339_69420</name>
</gene>
<reference evidence="1" key="2">
    <citation type="submission" date="2020-09" db="EMBL/GenBank/DDBJ databases">
        <authorList>
            <person name="Sun Q."/>
            <person name="Ohkuma M."/>
        </authorList>
    </citation>
    <scope>NUCLEOTIDE SEQUENCE</scope>
    <source>
        <strain evidence="1">JCM 4714</strain>
    </source>
</reference>
<dbReference type="Proteomes" id="UP000655443">
    <property type="component" value="Unassembled WGS sequence"/>
</dbReference>
<name>A0A919D5Z7_9ACTN</name>
<accession>A0A919D5Z7</accession>
<comment type="caution">
    <text evidence="1">The sequence shown here is derived from an EMBL/GenBank/DDBJ whole genome shotgun (WGS) entry which is preliminary data.</text>
</comment>
<dbReference type="EMBL" id="BMVG01000026">
    <property type="protein sequence ID" value="GHE11073.1"/>
    <property type="molecule type" value="Genomic_DNA"/>
</dbReference>
<reference evidence="1" key="1">
    <citation type="journal article" date="2014" name="Int. J. Syst. Evol. Microbiol.">
        <title>Complete genome sequence of Corynebacterium casei LMG S-19264T (=DSM 44701T), isolated from a smear-ripened cheese.</title>
        <authorList>
            <consortium name="US DOE Joint Genome Institute (JGI-PGF)"/>
            <person name="Walter F."/>
            <person name="Albersmeier A."/>
            <person name="Kalinowski J."/>
            <person name="Ruckert C."/>
        </authorList>
    </citation>
    <scope>NUCLEOTIDE SEQUENCE</scope>
    <source>
        <strain evidence="1">JCM 4714</strain>
    </source>
</reference>
<evidence type="ECO:0000313" key="2">
    <source>
        <dbReference type="Proteomes" id="UP000655443"/>
    </source>
</evidence>